<organism evidence="2 3">
    <name type="scientific">Stylonychia lemnae</name>
    <name type="common">Ciliate</name>
    <dbReference type="NCBI Taxonomy" id="5949"/>
    <lineage>
        <taxon>Eukaryota</taxon>
        <taxon>Sar</taxon>
        <taxon>Alveolata</taxon>
        <taxon>Ciliophora</taxon>
        <taxon>Intramacronucleata</taxon>
        <taxon>Spirotrichea</taxon>
        <taxon>Stichotrichia</taxon>
        <taxon>Sporadotrichida</taxon>
        <taxon>Oxytrichidae</taxon>
        <taxon>Stylonychinae</taxon>
        <taxon>Stylonychia</taxon>
    </lineage>
</organism>
<evidence type="ECO:0000256" key="1">
    <source>
        <dbReference type="SAM" id="MobiDB-lite"/>
    </source>
</evidence>
<feature type="region of interest" description="Disordered" evidence="1">
    <location>
        <begin position="59"/>
        <end position="87"/>
    </location>
</feature>
<keyword evidence="3" id="KW-1185">Reference proteome</keyword>
<dbReference type="Proteomes" id="UP000039865">
    <property type="component" value="Unassembled WGS sequence"/>
</dbReference>
<proteinExistence type="predicted"/>
<reference evidence="2 3" key="1">
    <citation type="submission" date="2014-06" db="EMBL/GenBank/DDBJ databases">
        <authorList>
            <person name="Swart Estienne"/>
        </authorList>
    </citation>
    <scope>NUCLEOTIDE SEQUENCE [LARGE SCALE GENOMIC DNA]</scope>
    <source>
        <strain evidence="2 3">130c</strain>
    </source>
</reference>
<gene>
    <name evidence="2" type="primary">Contig528.g580</name>
    <name evidence="2" type="ORF">STYLEM_4057</name>
</gene>
<evidence type="ECO:0000313" key="2">
    <source>
        <dbReference type="EMBL" id="CDW75071.1"/>
    </source>
</evidence>
<dbReference type="EMBL" id="CCKQ01003930">
    <property type="protein sequence ID" value="CDW75071.1"/>
    <property type="molecule type" value="Genomic_DNA"/>
</dbReference>
<feature type="compositionally biased region" description="Low complexity" evidence="1">
    <location>
        <begin position="71"/>
        <end position="85"/>
    </location>
</feature>
<evidence type="ECO:0000313" key="3">
    <source>
        <dbReference type="Proteomes" id="UP000039865"/>
    </source>
</evidence>
<dbReference type="InParanoid" id="A0A077ZYP4"/>
<name>A0A077ZYP4_STYLE</name>
<sequence length="288" mass="33378">MSRLYHQPQMKISSQQKEEQLDDEAFYDKFCLNDSDSSLAQSLRSYSFSEVTQSRQIDQTKSYILQHNGGSSQQSRRSRVMSSKSNNESITELSLDLSDKSQIFEYLVMEEKESKLLYSNDKMSSEMLQLSTKSSKYQLDCGISYFFQMASLNTSTQLDTQKQFHYSQLMKHFQHREKVTSFENRETVLQTGANSCKMFRMSSGSGLATLNYKNLIQCRKDSIKEVDLCSILTPKIEEPKPIHYRQFTKTNDNLQTKSSFILLDGCNKFNTNDYNSKLIVNMCVMLEK</sequence>
<protein>
    <submittedName>
        <fullName evidence="2">Uncharacterized protein</fullName>
    </submittedName>
</protein>
<dbReference type="AlphaFoldDB" id="A0A077ZYP4"/>
<accession>A0A077ZYP4</accession>
<feature type="compositionally biased region" description="Polar residues" evidence="1">
    <location>
        <begin position="59"/>
        <end position="70"/>
    </location>
</feature>